<name>A0ABQ5JQ34_9LACO</name>
<dbReference type="PANTHER" id="PTHR46211">
    <property type="entry name" value="GLYCEROPHOSPHORYL DIESTER PHOSPHODIESTERASE"/>
    <property type="match status" value="1"/>
</dbReference>
<feature type="domain" description="GP-PDE" evidence="1">
    <location>
        <begin position="2"/>
        <end position="232"/>
    </location>
</feature>
<evidence type="ECO:0000259" key="1">
    <source>
        <dbReference type="PROSITE" id="PS51704"/>
    </source>
</evidence>
<dbReference type="InterPro" id="IPR030395">
    <property type="entry name" value="GP_PDE_dom"/>
</dbReference>
<dbReference type="RefSeq" id="WP_407882102.1">
    <property type="nucleotide sequence ID" value="NZ_BQXO01000001.1"/>
</dbReference>
<gene>
    <name evidence="2" type="primary">glpQ2</name>
    <name evidence="2" type="ORF">JCM31185_01460</name>
</gene>
<dbReference type="PANTHER" id="PTHR46211:SF1">
    <property type="entry name" value="GLYCEROPHOSPHODIESTER PHOSPHODIESTERASE, CYTOPLASMIC"/>
    <property type="match status" value="1"/>
</dbReference>
<keyword evidence="3" id="KW-1185">Reference proteome</keyword>
<accession>A0ABQ5JQ34</accession>
<evidence type="ECO:0000313" key="2">
    <source>
        <dbReference type="EMBL" id="GKT04857.1"/>
    </source>
</evidence>
<evidence type="ECO:0000313" key="3">
    <source>
        <dbReference type="Proteomes" id="UP001628078"/>
    </source>
</evidence>
<dbReference type="EMBL" id="BQXO01000001">
    <property type="protein sequence ID" value="GKT04857.1"/>
    <property type="molecule type" value="Genomic_DNA"/>
</dbReference>
<comment type="caution">
    <text evidence="2">The sequence shown here is derived from an EMBL/GenBank/DDBJ whole genome shotgun (WGS) entry which is preliminary data.</text>
</comment>
<proteinExistence type="predicted"/>
<dbReference type="PROSITE" id="PS51704">
    <property type="entry name" value="GP_PDE"/>
    <property type="match status" value="1"/>
</dbReference>
<dbReference type="SUPFAM" id="SSF51695">
    <property type="entry name" value="PLC-like phosphodiesterases"/>
    <property type="match status" value="1"/>
</dbReference>
<dbReference type="InterPro" id="IPR017946">
    <property type="entry name" value="PLC-like_Pdiesterase_TIM-brl"/>
</dbReference>
<dbReference type="Pfam" id="PF03009">
    <property type="entry name" value="GDPD"/>
    <property type="match status" value="1"/>
</dbReference>
<dbReference type="Proteomes" id="UP001628078">
    <property type="component" value="Unassembled WGS sequence"/>
</dbReference>
<dbReference type="Gene3D" id="3.20.20.190">
    <property type="entry name" value="Phosphatidylinositol (PI) phosphodiesterase"/>
    <property type="match status" value="1"/>
</dbReference>
<sequence>MTLIFAHRGVTDYAPANTLTAFADALSLGIDGIETDVQQTQDGQLVIFHDARLERHTNGYGPVSAHTLAYLQSLVIRNRAQRGRVMTVDELLAFLQQHDFVGILNLELKTHQKIMPQLEARLAAKLLARSWSFTVVISSFSSKRLQRFHKLAPQIDTALLFRFTSWQARWLSRRGIITAWHPKTWWWQRHQQPTKAPVRVWTVNDRSTLTACFEQQVNAVITDRARLAKQLRQQQARH</sequence>
<reference evidence="2 3" key="1">
    <citation type="submission" date="2022-03" db="EMBL/GenBank/DDBJ databases">
        <title>Draft genome sequence of Furfurilactobacillus curtus JCM 31185.</title>
        <authorList>
            <person name="Suzuki S."/>
            <person name="Endo A."/>
            <person name="Kajikawa A."/>
        </authorList>
    </citation>
    <scope>NUCLEOTIDE SEQUENCE [LARGE SCALE GENOMIC DNA]</scope>
    <source>
        <strain evidence="2 3">JCM 31185</strain>
    </source>
</reference>
<protein>
    <submittedName>
        <fullName evidence="2">Glycerophosphoryl diester phosphodiesterase</fullName>
    </submittedName>
</protein>
<organism evidence="2 3">
    <name type="scientific">Furfurilactobacillus curtus</name>
    <dbReference type="NCBI Taxonomy" id="1746200"/>
    <lineage>
        <taxon>Bacteria</taxon>
        <taxon>Bacillati</taxon>
        <taxon>Bacillota</taxon>
        <taxon>Bacilli</taxon>
        <taxon>Lactobacillales</taxon>
        <taxon>Lactobacillaceae</taxon>
        <taxon>Furfurilactobacillus</taxon>
    </lineage>
</organism>